<dbReference type="AlphaFoldDB" id="A0A368K6B6"/>
<gene>
    <name evidence="2" type="ORF">DUT91_04620</name>
</gene>
<feature type="region of interest" description="Disordered" evidence="1">
    <location>
        <begin position="100"/>
        <end position="122"/>
    </location>
</feature>
<comment type="caution">
    <text evidence="2">The sequence shown here is derived from an EMBL/GenBank/DDBJ whole genome shotgun (WGS) entry which is preliminary data.</text>
</comment>
<reference evidence="2 3" key="1">
    <citation type="submission" date="2018-07" db="EMBL/GenBank/DDBJ databases">
        <title>The draft genome of Phyllobacterium salinisoli.</title>
        <authorList>
            <person name="Liu L."/>
            <person name="Li L."/>
            <person name="Zhang X."/>
            <person name="Liang L."/>
        </authorList>
    </citation>
    <scope>NUCLEOTIDE SEQUENCE [LARGE SCALE GENOMIC DNA]</scope>
    <source>
        <strain evidence="2 3">LLAN61</strain>
    </source>
</reference>
<evidence type="ECO:0000256" key="1">
    <source>
        <dbReference type="SAM" id="MobiDB-lite"/>
    </source>
</evidence>
<accession>A0A368K6B6</accession>
<evidence type="ECO:0000313" key="3">
    <source>
        <dbReference type="Proteomes" id="UP000253420"/>
    </source>
</evidence>
<evidence type="ECO:0000313" key="2">
    <source>
        <dbReference type="EMBL" id="RCS24754.1"/>
    </source>
</evidence>
<keyword evidence="3" id="KW-1185">Reference proteome</keyword>
<feature type="compositionally biased region" description="Basic and acidic residues" evidence="1">
    <location>
        <begin position="105"/>
        <end position="122"/>
    </location>
</feature>
<protein>
    <submittedName>
        <fullName evidence="2">Uncharacterized protein</fullName>
    </submittedName>
</protein>
<name>A0A368K6B6_9HYPH</name>
<sequence length="122" mass="12816">MGKKRKAVPKRVGGVKVPKTLRRSRMLRALLGTPLGRNVLANALTAAAAAAAAVLVEERHEIAQTGKKGLKKSGRTMAIAGDAVQSATNAAMEVLAETAQSLLPEEARKGKKLDAGKETVRH</sequence>
<organism evidence="2 3">
    <name type="scientific">Phyllobacterium salinisoli</name>
    <dbReference type="NCBI Taxonomy" id="1899321"/>
    <lineage>
        <taxon>Bacteria</taxon>
        <taxon>Pseudomonadati</taxon>
        <taxon>Pseudomonadota</taxon>
        <taxon>Alphaproteobacteria</taxon>
        <taxon>Hyphomicrobiales</taxon>
        <taxon>Phyllobacteriaceae</taxon>
        <taxon>Phyllobacterium</taxon>
    </lineage>
</organism>
<dbReference type="RefSeq" id="WP_114439201.1">
    <property type="nucleotide sequence ID" value="NZ_QOZG01000002.1"/>
</dbReference>
<dbReference type="OrthoDB" id="94391at69277"/>
<dbReference type="EMBL" id="QOZG01000002">
    <property type="protein sequence ID" value="RCS24754.1"/>
    <property type="molecule type" value="Genomic_DNA"/>
</dbReference>
<proteinExistence type="predicted"/>
<dbReference type="Proteomes" id="UP000253420">
    <property type="component" value="Unassembled WGS sequence"/>
</dbReference>